<feature type="compositionally biased region" description="Basic residues" evidence="1">
    <location>
        <begin position="104"/>
        <end position="115"/>
    </location>
</feature>
<gene>
    <name evidence="2" type="ORF">GGU10DRAFT_381075</name>
</gene>
<feature type="compositionally biased region" description="Basic residues" evidence="1">
    <location>
        <begin position="587"/>
        <end position="598"/>
    </location>
</feature>
<feature type="region of interest" description="Disordered" evidence="1">
    <location>
        <begin position="384"/>
        <end position="405"/>
    </location>
</feature>
<feature type="compositionally biased region" description="Basic and acidic residues" evidence="1">
    <location>
        <begin position="559"/>
        <end position="568"/>
    </location>
</feature>
<feature type="compositionally biased region" description="Pro residues" evidence="1">
    <location>
        <begin position="213"/>
        <end position="223"/>
    </location>
</feature>
<feature type="region of interest" description="Disordered" evidence="1">
    <location>
        <begin position="1"/>
        <end position="297"/>
    </location>
</feature>
<evidence type="ECO:0000313" key="2">
    <source>
        <dbReference type="EMBL" id="KAJ3780165.1"/>
    </source>
</evidence>
<feature type="compositionally biased region" description="Polar residues" evidence="1">
    <location>
        <begin position="509"/>
        <end position="518"/>
    </location>
</feature>
<feature type="compositionally biased region" description="Pro residues" evidence="1">
    <location>
        <begin position="1051"/>
        <end position="1073"/>
    </location>
</feature>
<sequence length="1073" mass="120656">MPAQTRASRKLRSQTNGISPTLTLSMAQARNRTRKTRRQNTNKHSKRLKGASNNEEEDNNEESESETDIILPTGSKRKHSTADDNNEKDVNDPSDSTNNPPKGRTTRRQLKKKRANTLELGEQDLSASHSHLIERTTPRNPLKLPPGDPPSSENSATTPRNPPKLPPAIDPPSPASPENNAMTPRNPSKLPPIDPPSPASPENNAMTPRNPSKLPPIDPPSPASPENNATNPRNPSKLPPIDPPSPVSPENNAMIPRNLSKLPPIDPPSPASPENNAMTPRNPLKLPPNNPRHLNRKQASPDIHAEPYKMFLGGQDPLVSTPNDWEEEDDGLTAAIVAHHLGKISDLRNSYQEKAWALKPHLSQLIDQRCNLEAEALAFLPYHPRDEEEDEDRTPLSPEEIEEEELRTFKRDSDNPDDVDVIYEHLKKYDMIGVYGIYFRSTYLYRELVTSFLPEVSIPFQKRFGPALPLEMLMLHDMQKRLPLDPRSLADHKKHLSSFKMRNEMDNINKSNFQSQPQPRYPPLAGPSQPQRPSDPLFNTLDAVHIQNNRDSLFDLATAKDKPSHDDSFAPDAHGSGEECHMETNRASRHGAQSRHNMKGKEKAKTVPNDEPSSTEDEGLLRKVPSSNEQVQGGQKRGPLPNMLKKRLDSLRTDYDNVIHELSREYKIDSQRLFSYIHPETPVTRDLNLWNIFEMWYGKNGETKKPETMPLGEWSTFVSKELDKYLKGKLPVDKLKDPDAREEALEEQIEWYHANMVNFIEQKKQSGRMGKTLLKILRPIIAMSRKIQRETGYEIGGYAVHSELESVAWVGTNLLETVKATHGTQMITQAMQIASLVQVQKMVDNNIDKKLGELANHCMLPKGVSTRDRDRKVVPKIFAYDAGKDGAVNIEPSKLQPTTFLTWAYQAKCCIVNWPVGVPFIHGGGKTQQRINNTVKSIHGYTAGDMGKIAHPRIAHIMRASKNEEEPDDAEPYFKMVRWSEDEQRLPLDRINNLPLVSDTDGNSIVAVAQSEAYQEAITCVRANDMTGMNADAQNPAMPNPQPAQRMAPLYQPPPPLPPRNTRPSWPVPAFQP</sequence>
<keyword evidence="3" id="KW-1185">Reference proteome</keyword>
<feature type="compositionally biased region" description="Basic and acidic residues" evidence="1">
    <location>
        <begin position="80"/>
        <end position="91"/>
    </location>
</feature>
<feature type="compositionally biased region" description="Pro residues" evidence="1">
    <location>
        <begin position="237"/>
        <end position="247"/>
    </location>
</feature>
<accession>A0AA38KKX1</accession>
<feature type="compositionally biased region" description="Basic residues" evidence="1">
    <location>
        <begin position="31"/>
        <end position="49"/>
    </location>
</feature>
<feature type="compositionally biased region" description="Basic and acidic residues" evidence="1">
    <location>
        <begin position="575"/>
        <end position="586"/>
    </location>
</feature>
<comment type="caution">
    <text evidence="2">The sequence shown here is derived from an EMBL/GenBank/DDBJ whole genome shotgun (WGS) entry which is preliminary data.</text>
</comment>
<proteinExistence type="predicted"/>
<organism evidence="2 3">
    <name type="scientific">Lentinula aff. detonsa</name>
    <dbReference type="NCBI Taxonomy" id="2804958"/>
    <lineage>
        <taxon>Eukaryota</taxon>
        <taxon>Fungi</taxon>
        <taxon>Dikarya</taxon>
        <taxon>Basidiomycota</taxon>
        <taxon>Agaricomycotina</taxon>
        <taxon>Agaricomycetes</taxon>
        <taxon>Agaricomycetidae</taxon>
        <taxon>Agaricales</taxon>
        <taxon>Marasmiineae</taxon>
        <taxon>Omphalotaceae</taxon>
        <taxon>Lentinula</taxon>
    </lineage>
</organism>
<feature type="compositionally biased region" description="Acidic residues" evidence="1">
    <location>
        <begin position="54"/>
        <end position="67"/>
    </location>
</feature>
<feature type="region of interest" description="Disordered" evidence="1">
    <location>
        <begin position="509"/>
        <end position="538"/>
    </location>
</feature>
<feature type="compositionally biased region" description="Low complexity" evidence="1">
    <location>
        <begin position="1029"/>
        <end position="1050"/>
    </location>
</feature>
<protein>
    <submittedName>
        <fullName evidence="2">Uncharacterized protein</fullName>
    </submittedName>
</protein>
<evidence type="ECO:0000256" key="1">
    <source>
        <dbReference type="SAM" id="MobiDB-lite"/>
    </source>
</evidence>
<evidence type="ECO:0000313" key="3">
    <source>
        <dbReference type="Proteomes" id="UP001163798"/>
    </source>
</evidence>
<name>A0AA38KKX1_9AGAR</name>
<feature type="compositionally biased region" description="Pro residues" evidence="1">
    <location>
        <begin position="189"/>
        <end position="199"/>
    </location>
</feature>
<feature type="region of interest" description="Disordered" evidence="1">
    <location>
        <begin position="559"/>
        <end position="643"/>
    </location>
</feature>
<dbReference type="AlphaFoldDB" id="A0AA38KKX1"/>
<feature type="compositionally biased region" description="Polar residues" evidence="1">
    <location>
        <begin position="13"/>
        <end position="26"/>
    </location>
</feature>
<dbReference type="Proteomes" id="UP001163798">
    <property type="component" value="Unassembled WGS sequence"/>
</dbReference>
<feature type="compositionally biased region" description="Pro residues" evidence="1">
    <location>
        <begin position="160"/>
        <end position="175"/>
    </location>
</feature>
<feature type="region of interest" description="Disordered" evidence="1">
    <location>
        <begin position="1029"/>
        <end position="1073"/>
    </location>
</feature>
<dbReference type="EMBL" id="MU793876">
    <property type="protein sequence ID" value="KAJ3780165.1"/>
    <property type="molecule type" value="Genomic_DNA"/>
</dbReference>
<reference evidence="2" key="1">
    <citation type="submission" date="2022-08" db="EMBL/GenBank/DDBJ databases">
        <authorList>
            <consortium name="DOE Joint Genome Institute"/>
            <person name="Min B."/>
            <person name="Riley R."/>
            <person name="Sierra-Patev S."/>
            <person name="Naranjo-Ortiz M."/>
            <person name="Looney B."/>
            <person name="Konkel Z."/>
            <person name="Slot J.C."/>
            <person name="Sakamoto Y."/>
            <person name="Steenwyk J.L."/>
            <person name="Rokas A."/>
            <person name="Carro J."/>
            <person name="Camarero S."/>
            <person name="Ferreira P."/>
            <person name="Molpeceres G."/>
            <person name="Ruiz-Duenas F.J."/>
            <person name="Serrano A."/>
            <person name="Henrissat B."/>
            <person name="Drula E."/>
            <person name="Hughes K.W."/>
            <person name="Mata J.L."/>
            <person name="Ishikawa N.K."/>
            <person name="Vargas-Isla R."/>
            <person name="Ushijima S."/>
            <person name="Smith C.A."/>
            <person name="Ahrendt S."/>
            <person name="Andreopoulos W."/>
            <person name="He G."/>
            <person name="Labutti K."/>
            <person name="Lipzen A."/>
            <person name="Ng V."/>
            <person name="Sandor L."/>
            <person name="Barry K."/>
            <person name="Martinez A.T."/>
            <person name="Xiao Y."/>
            <person name="Gibbons J.G."/>
            <person name="Terashima K."/>
            <person name="Hibbett D.S."/>
            <person name="Grigoriev I.V."/>
        </authorList>
    </citation>
    <scope>NUCLEOTIDE SEQUENCE</scope>
    <source>
        <strain evidence="2">TFB10291</strain>
    </source>
</reference>